<feature type="domain" description="Phosphatidic acid phosphatase type 2/haloperoxidase" evidence="2">
    <location>
        <begin position="127"/>
        <end position="229"/>
    </location>
</feature>
<reference evidence="3" key="1">
    <citation type="journal article" date="2021" name="PeerJ">
        <title>Extensive microbial diversity within the chicken gut microbiome revealed by metagenomics and culture.</title>
        <authorList>
            <person name="Gilroy R."/>
            <person name="Ravi A."/>
            <person name="Getino M."/>
            <person name="Pursley I."/>
            <person name="Horton D.L."/>
            <person name="Alikhan N.F."/>
            <person name="Baker D."/>
            <person name="Gharbi K."/>
            <person name="Hall N."/>
            <person name="Watson M."/>
            <person name="Adriaenssens E.M."/>
            <person name="Foster-Nyarko E."/>
            <person name="Jarju S."/>
            <person name="Secka A."/>
            <person name="Antonio M."/>
            <person name="Oren A."/>
            <person name="Chaudhuri R.R."/>
            <person name="La Ragione R."/>
            <person name="Hildebrand F."/>
            <person name="Pallen M.J."/>
        </authorList>
    </citation>
    <scope>NUCLEOTIDE SEQUENCE</scope>
    <source>
        <strain evidence="3">ChiGjej6B6-14162</strain>
    </source>
</reference>
<reference evidence="3" key="2">
    <citation type="submission" date="2021-04" db="EMBL/GenBank/DDBJ databases">
        <authorList>
            <person name="Gilroy R."/>
        </authorList>
    </citation>
    <scope>NUCLEOTIDE SEQUENCE</scope>
    <source>
        <strain evidence="3">ChiGjej6B6-14162</strain>
    </source>
</reference>
<dbReference type="CDD" id="cd03394">
    <property type="entry name" value="PAP2_like_5"/>
    <property type="match status" value="1"/>
</dbReference>
<feature type="signal peptide" evidence="1">
    <location>
        <begin position="1"/>
        <end position="23"/>
    </location>
</feature>
<accession>A0A9D2BG08</accession>
<organism evidence="3 4">
    <name type="scientific">Candidatus Parabacteroides intestinipullorum</name>
    <dbReference type="NCBI Taxonomy" id="2838723"/>
    <lineage>
        <taxon>Bacteria</taxon>
        <taxon>Pseudomonadati</taxon>
        <taxon>Bacteroidota</taxon>
        <taxon>Bacteroidia</taxon>
        <taxon>Bacteroidales</taxon>
        <taxon>Tannerellaceae</taxon>
        <taxon>Parabacteroides</taxon>
    </lineage>
</organism>
<sequence length="449" mass="49443">MSYRMKILITACKMTLLSFLAVAQTMAQDSVKDSASYLDNNFYNKTQRLTDKIIQSKAFQMTYISVPLITGGLIIKHQDNHFLELRNAYAPDLRYPYDDYLTLVPAAAMLGLKAAGVEGRSSWGRMLVSDAFSAALVATAVNTLKYTTKVTRPDGSKQNSFPSGHTAVAFMSATMLHKEYGLTRSPWYSVAGYTWATGIGLSRILNNRHWLSDVLAGAGIGILSTELGYFLADLIFKQKGITHELFDMSTYDYQRPPSFFSLHLGLNKMPTKITLPSGIRLQTTLGSSAGFEGAWFMNRTVGFGGRLSATSLPLYPLDQQQAIQLQPLSFISGSAGAYFSYPIVNRLLIGGKLLLGGSYFLENTISEETNDQETKAIGRIESELDPNLITGISFLCAPKPMLGIRLFFDYNLNPFKGNTTDLSTSANEITGKRQLLHSMTFGGSINVLF</sequence>
<proteinExistence type="predicted"/>
<protein>
    <submittedName>
        <fullName evidence="3">Phosphatase PAP2 family protein</fullName>
    </submittedName>
</protein>
<gene>
    <name evidence="3" type="ORF">H9977_02500</name>
</gene>
<dbReference type="EMBL" id="DXEL01000023">
    <property type="protein sequence ID" value="HIX73904.1"/>
    <property type="molecule type" value="Genomic_DNA"/>
</dbReference>
<feature type="chain" id="PRO_5039403086" evidence="1">
    <location>
        <begin position="24"/>
        <end position="449"/>
    </location>
</feature>
<name>A0A9D2BG08_9BACT</name>
<comment type="caution">
    <text evidence="3">The sequence shown here is derived from an EMBL/GenBank/DDBJ whole genome shotgun (WGS) entry which is preliminary data.</text>
</comment>
<evidence type="ECO:0000313" key="4">
    <source>
        <dbReference type="Proteomes" id="UP000886740"/>
    </source>
</evidence>
<evidence type="ECO:0000313" key="3">
    <source>
        <dbReference type="EMBL" id="HIX73904.1"/>
    </source>
</evidence>
<dbReference type="AlphaFoldDB" id="A0A9D2BG08"/>
<dbReference type="Pfam" id="PF01569">
    <property type="entry name" value="PAP2"/>
    <property type="match status" value="1"/>
</dbReference>
<evidence type="ECO:0000256" key="1">
    <source>
        <dbReference type="SAM" id="SignalP"/>
    </source>
</evidence>
<dbReference type="Gene3D" id="1.20.144.10">
    <property type="entry name" value="Phosphatidic acid phosphatase type 2/haloperoxidase"/>
    <property type="match status" value="1"/>
</dbReference>
<dbReference type="SUPFAM" id="SSF48317">
    <property type="entry name" value="Acid phosphatase/Vanadium-dependent haloperoxidase"/>
    <property type="match status" value="1"/>
</dbReference>
<evidence type="ECO:0000259" key="2">
    <source>
        <dbReference type="SMART" id="SM00014"/>
    </source>
</evidence>
<dbReference type="InterPro" id="IPR000326">
    <property type="entry name" value="PAP2/HPO"/>
</dbReference>
<dbReference type="InterPro" id="IPR036938">
    <property type="entry name" value="PAP2/HPO_sf"/>
</dbReference>
<dbReference type="SMART" id="SM00014">
    <property type="entry name" value="acidPPc"/>
    <property type="match status" value="1"/>
</dbReference>
<dbReference type="PANTHER" id="PTHR14969">
    <property type="entry name" value="SPHINGOSINE-1-PHOSPHATE PHOSPHOHYDROLASE"/>
    <property type="match status" value="1"/>
</dbReference>
<dbReference type="PANTHER" id="PTHR14969:SF13">
    <property type="entry name" value="AT30094P"/>
    <property type="match status" value="1"/>
</dbReference>
<dbReference type="Proteomes" id="UP000886740">
    <property type="component" value="Unassembled WGS sequence"/>
</dbReference>
<keyword evidence="1" id="KW-0732">Signal</keyword>